<evidence type="ECO:0000313" key="1">
    <source>
        <dbReference type="EMBL" id="GGB65695.1"/>
    </source>
</evidence>
<sequence>MLLKQIRNYLVHPSPPSVAAFDPSERRTSRRRTVFLHATVYPVDVFCDVRICDASAMGVKGEANVELSVGQVMHITTDELTYHAGTVKWVLGRQFGLNLPNALQMFDVDPEYVDHGMYEGHQPRPLRQQINATARLLAGRPPRPATIRNVSSTGMLIDTGPGLRPGQHIIVKAGNAPCVYGRIQWAAAGKIGFKAYNAISTLAFACLED</sequence>
<evidence type="ECO:0000313" key="2">
    <source>
        <dbReference type="Proteomes" id="UP000614261"/>
    </source>
</evidence>
<evidence type="ECO:0008006" key="3">
    <source>
        <dbReference type="Google" id="ProtNLM"/>
    </source>
</evidence>
<dbReference type="RefSeq" id="WP_188514355.1">
    <property type="nucleotide sequence ID" value="NZ_BMGD01000003.1"/>
</dbReference>
<dbReference type="Proteomes" id="UP000614261">
    <property type="component" value="Unassembled WGS sequence"/>
</dbReference>
<proteinExistence type="predicted"/>
<dbReference type="SUPFAM" id="SSF141371">
    <property type="entry name" value="PilZ domain-like"/>
    <property type="match status" value="1"/>
</dbReference>
<protein>
    <recommendedName>
        <fullName evidence="3">PilZ domain-containing protein</fullName>
    </recommendedName>
</protein>
<keyword evidence="2" id="KW-1185">Reference proteome</keyword>
<dbReference type="EMBL" id="BMGD01000003">
    <property type="protein sequence ID" value="GGB65695.1"/>
    <property type="molecule type" value="Genomic_DNA"/>
</dbReference>
<gene>
    <name evidence="1" type="ORF">GCM10010833_21090</name>
</gene>
<name>A0ABQ1JCV2_9SPHN</name>
<organism evidence="1 2">
    <name type="scientific">Blastomonas aquatica</name>
    <dbReference type="NCBI Taxonomy" id="1510276"/>
    <lineage>
        <taxon>Bacteria</taxon>
        <taxon>Pseudomonadati</taxon>
        <taxon>Pseudomonadota</taxon>
        <taxon>Alphaproteobacteria</taxon>
        <taxon>Sphingomonadales</taxon>
        <taxon>Sphingomonadaceae</taxon>
        <taxon>Blastomonas</taxon>
    </lineage>
</organism>
<comment type="caution">
    <text evidence="1">The sequence shown here is derived from an EMBL/GenBank/DDBJ whole genome shotgun (WGS) entry which is preliminary data.</text>
</comment>
<reference evidence="2" key="1">
    <citation type="journal article" date="2019" name="Int. J. Syst. Evol. Microbiol.">
        <title>The Global Catalogue of Microorganisms (GCM) 10K type strain sequencing project: providing services to taxonomists for standard genome sequencing and annotation.</title>
        <authorList>
            <consortium name="The Broad Institute Genomics Platform"/>
            <consortium name="The Broad Institute Genome Sequencing Center for Infectious Disease"/>
            <person name="Wu L."/>
            <person name="Ma J."/>
        </authorList>
    </citation>
    <scope>NUCLEOTIDE SEQUENCE [LARGE SCALE GENOMIC DNA]</scope>
    <source>
        <strain evidence="2">CGMCC 1.12851</strain>
    </source>
</reference>
<accession>A0ABQ1JCV2</accession>